<protein>
    <submittedName>
        <fullName evidence="5">Uncharacterized protein At1g08160-like</fullName>
    </submittedName>
</protein>
<sequence length="211" mass="24679">MRSTTTQEEEASSSIVEAPKRSFYRQRHETTKRTRIIRIIGRSLLCVIIFLSVAIITCWLVVFPRTPRLMVETSKVTAHGSTNRKLNATIVFYIKSYNPNKKASIYMDSMKMIVKDYMGLPFHSAIPTFTLMPRNETVFNSTVRVNLIYPFGRPVHSDWIHLELRFSAKVSYIVNRWKSKPRLLEIYCDHLWLKINDSTPNFDRTKCKVDI</sequence>
<dbReference type="GO" id="GO:0098542">
    <property type="term" value="P:defense response to other organism"/>
    <property type="evidence" value="ECO:0007669"/>
    <property type="project" value="InterPro"/>
</dbReference>
<evidence type="ECO:0000313" key="4">
    <source>
        <dbReference type="Proteomes" id="UP001652600"/>
    </source>
</evidence>
<keyword evidence="3" id="KW-0812">Transmembrane</keyword>
<evidence type="ECO:0000256" key="2">
    <source>
        <dbReference type="ARBA" id="ARBA00023136"/>
    </source>
</evidence>
<organism evidence="4 5">
    <name type="scientific">Cucumis melo</name>
    <name type="common">Muskmelon</name>
    <dbReference type="NCBI Taxonomy" id="3656"/>
    <lineage>
        <taxon>Eukaryota</taxon>
        <taxon>Viridiplantae</taxon>
        <taxon>Streptophyta</taxon>
        <taxon>Embryophyta</taxon>
        <taxon>Tracheophyta</taxon>
        <taxon>Spermatophyta</taxon>
        <taxon>Magnoliopsida</taxon>
        <taxon>eudicotyledons</taxon>
        <taxon>Gunneridae</taxon>
        <taxon>Pentapetalae</taxon>
        <taxon>rosids</taxon>
        <taxon>fabids</taxon>
        <taxon>Cucurbitales</taxon>
        <taxon>Cucurbitaceae</taxon>
        <taxon>Benincaseae</taxon>
        <taxon>Cucumis</taxon>
    </lineage>
</organism>
<dbReference type="RefSeq" id="XP_008462391.1">
    <property type="nucleotide sequence ID" value="XM_008464169.2"/>
</dbReference>
<reference evidence="5" key="1">
    <citation type="submission" date="2025-08" db="UniProtKB">
        <authorList>
            <consortium name="RefSeq"/>
        </authorList>
    </citation>
    <scope>IDENTIFICATION</scope>
    <source>
        <tissue evidence="5">Stem</tissue>
    </source>
</reference>
<proteinExistence type="predicted"/>
<keyword evidence="3" id="KW-1133">Transmembrane helix</keyword>
<keyword evidence="4" id="KW-1185">Reference proteome</keyword>
<dbReference type="InterPro" id="IPR044839">
    <property type="entry name" value="NDR1-like"/>
</dbReference>
<dbReference type="OrthoDB" id="1920039at2759"/>
<dbReference type="Proteomes" id="UP001652600">
    <property type="component" value="Chromosome 12"/>
</dbReference>
<dbReference type="PANTHER" id="PTHR31234:SF2">
    <property type="entry name" value="OS05G0199100 PROTEIN"/>
    <property type="match status" value="1"/>
</dbReference>
<evidence type="ECO:0000256" key="1">
    <source>
        <dbReference type="ARBA" id="ARBA00004370"/>
    </source>
</evidence>
<evidence type="ECO:0000256" key="3">
    <source>
        <dbReference type="SAM" id="Phobius"/>
    </source>
</evidence>
<dbReference type="KEGG" id="cmo:103500758"/>
<name>A0A1S3CGU2_CUCME</name>
<dbReference type="GO" id="GO:0005886">
    <property type="term" value="C:plasma membrane"/>
    <property type="evidence" value="ECO:0007669"/>
    <property type="project" value="TreeGrafter"/>
</dbReference>
<accession>A0A1S3CGU2</accession>
<dbReference type="PANTHER" id="PTHR31234">
    <property type="entry name" value="LATE EMBRYOGENESIS ABUNDANT (LEA) HYDROXYPROLINE-RICH GLYCOPROTEIN FAMILY"/>
    <property type="match status" value="1"/>
</dbReference>
<feature type="transmembrane region" description="Helical" evidence="3">
    <location>
        <begin position="39"/>
        <end position="62"/>
    </location>
</feature>
<gene>
    <name evidence="5" type="primary">LOC103500758</name>
</gene>
<dbReference type="AlphaFoldDB" id="A0A1S3CGU2"/>
<comment type="subcellular location">
    <subcellularLocation>
        <location evidence="1">Membrane</location>
    </subcellularLocation>
</comment>
<dbReference type="InParanoid" id="A0A1S3CGU2"/>
<keyword evidence="2 3" id="KW-0472">Membrane</keyword>
<evidence type="ECO:0000313" key="5">
    <source>
        <dbReference type="RefSeq" id="XP_008462391.1"/>
    </source>
</evidence>
<dbReference type="GeneID" id="103500758"/>